<accession>A0ABX8HVZ5</accession>
<evidence type="ECO:0000313" key="1">
    <source>
        <dbReference type="EMBL" id="QWU84428.1"/>
    </source>
</evidence>
<sequence>MRSLEAGAHPFEKGYISMCYPITQAVLGHASLWDEMMGICRISVHFSALCQSYVMLDLPYQKALPIMGALFAASTAFLDFSRS</sequence>
<gene>
    <name evidence="1" type="ORF">KQP88_06555</name>
</gene>
<proteinExistence type="predicted"/>
<protein>
    <submittedName>
        <fullName evidence="1">Uncharacterized protein</fullName>
    </submittedName>
</protein>
<evidence type="ECO:0000313" key="2">
    <source>
        <dbReference type="Proteomes" id="UP000683401"/>
    </source>
</evidence>
<name>A0ABX8HVZ5_9PSED</name>
<reference evidence="2" key="1">
    <citation type="submission" date="2021-06" db="EMBL/GenBank/DDBJ databases">
        <title>Identification of Pseudomonas cichorii causing bacterial leaf black spot of flue-cured tobacco, a new disease in China.</title>
        <authorList>
            <person name="Lu C.-H."/>
        </authorList>
    </citation>
    <scope>NUCLEOTIDE SEQUENCE [LARGE SCALE GENOMIC DNA]</scope>
    <source>
        <strain evidence="2">LJ2</strain>
    </source>
</reference>
<dbReference type="EMBL" id="CP076668">
    <property type="protein sequence ID" value="QWU84428.1"/>
    <property type="molecule type" value="Genomic_DNA"/>
</dbReference>
<dbReference type="RefSeq" id="WP_216705140.1">
    <property type="nucleotide sequence ID" value="NZ_CP076668.1"/>
</dbReference>
<organism evidence="1 2">
    <name type="scientific">Pseudomonas lijiangensis</name>
    <dbReference type="NCBI Taxonomy" id="2995658"/>
    <lineage>
        <taxon>Bacteria</taxon>
        <taxon>Pseudomonadati</taxon>
        <taxon>Pseudomonadota</taxon>
        <taxon>Gammaproteobacteria</taxon>
        <taxon>Pseudomonadales</taxon>
        <taxon>Pseudomonadaceae</taxon>
        <taxon>Pseudomonas</taxon>
    </lineage>
</organism>
<dbReference type="Proteomes" id="UP000683401">
    <property type="component" value="Chromosome"/>
</dbReference>
<keyword evidence="2" id="KW-1185">Reference proteome</keyword>